<dbReference type="STRING" id="1805281.AUJ77_01840"/>
<feature type="coiled-coil region" evidence="1">
    <location>
        <begin position="163"/>
        <end position="212"/>
    </location>
</feature>
<evidence type="ECO:0000313" key="6">
    <source>
        <dbReference type="Proteomes" id="UP000181992"/>
    </source>
</evidence>
<feature type="chain" id="PRO_5012927238" description="DUF5667 domain-containing protein" evidence="3">
    <location>
        <begin position="21"/>
        <end position="371"/>
    </location>
</feature>
<name>A0A1J4V866_9BACT</name>
<accession>A0A1J4V866</accession>
<evidence type="ECO:0000259" key="4">
    <source>
        <dbReference type="Pfam" id="PF18915"/>
    </source>
</evidence>
<dbReference type="AlphaFoldDB" id="A0A1J4V866"/>
<evidence type="ECO:0000256" key="2">
    <source>
        <dbReference type="SAM" id="MobiDB-lite"/>
    </source>
</evidence>
<organism evidence="5 6">
    <name type="scientific">Candidatus Nomurabacteria bacterium CG1_02_43_90</name>
    <dbReference type="NCBI Taxonomy" id="1805281"/>
    <lineage>
        <taxon>Bacteria</taxon>
        <taxon>Candidatus Nomuraibacteriota</taxon>
    </lineage>
</organism>
<gene>
    <name evidence="5" type="ORF">AUJ77_01840</name>
</gene>
<dbReference type="InterPro" id="IPR043725">
    <property type="entry name" value="DUF5667"/>
</dbReference>
<feature type="compositionally biased region" description="Basic and acidic residues" evidence="2">
    <location>
        <begin position="347"/>
        <end position="371"/>
    </location>
</feature>
<evidence type="ECO:0000313" key="5">
    <source>
        <dbReference type="EMBL" id="OIO30750.1"/>
    </source>
</evidence>
<evidence type="ECO:0000256" key="1">
    <source>
        <dbReference type="SAM" id="Coils"/>
    </source>
</evidence>
<feature type="domain" description="DUF5667" evidence="4">
    <location>
        <begin position="56"/>
        <end position="151"/>
    </location>
</feature>
<keyword evidence="3" id="KW-0732">Signal</keyword>
<feature type="coiled-coil region" evidence="1">
    <location>
        <begin position="259"/>
        <end position="305"/>
    </location>
</feature>
<dbReference type="Pfam" id="PF18915">
    <property type="entry name" value="DUF5667"/>
    <property type="match status" value="1"/>
</dbReference>
<dbReference type="EMBL" id="MNVN01000014">
    <property type="protein sequence ID" value="OIO30750.1"/>
    <property type="molecule type" value="Genomic_DNA"/>
</dbReference>
<sequence>MKKLFIFGAILLSAPFVSFAQVTATGTAAVNVTATTSVATTTVAVSASTTVAVDPGLVPGDFFYPLSLFGEKVNLFFTFNPEKKARLHLEYAKERVAEIKEVLKNPNAKIQDVATAKDNFASQISGASTIVKSEKEKGVDVAGLASDLSVEIDDSSVEIKDVLHAHQNSIVQAENEIRAQIEAVASSNPAKVQELTKKLGEITKEKNDTTKEEGDTNANISDQQGVLEQVMGAELSAKKHVEEAIHLNEQLGEMKGQVSEKQVEQIKKQTEQAKEAMQKGNFEEANRISNEATQKVEEIKAVQENEREAVSASMSVPGRTTPATVTAGIRVESTVGGEVRGSTGVKQGERMMESVGGKEKSGNNETNATDR</sequence>
<keyword evidence="1" id="KW-0175">Coiled coil</keyword>
<dbReference type="Proteomes" id="UP000181992">
    <property type="component" value="Unassembled WGS sequence"/>
</dbReference>
<evidence type="ECO:0000256" key="3">
    <source>
        <dbReference type="SAM" id="SignalP"/>
    </source>
</evidence>
<reference evidence="5 6" key="1">
    <citation type="journal article" date="2016" name="Environ. Microbiol.">
        <title>Genomic resolution of a cold subsurface aquifer community provides metabolic insights for novel microbes adapted to high CO concentrations.</title>
        <authorList>
            <person name="Probst A.J."/>
            <person name="Castelle C.J."/>
            <person name="Singh A."/>
            <person name="Brown C.T."/>
            <person name="Anantharaman K."/>
            <person name="Sharon I."/>
            <person name="Hug L.A."/>
            <person name="Burstein D."/>
            <person name="Emerson J.B."/>
            <person name="Thomas B.C."/>
            <person name="Banfield J.F."/>
        </authorList>
    </citation>
    <scope>NUCLEOTIDE SEQUENCE [LARGE SCALE GENOMIC DNA]</scope>
    <source>
        <strain evidence="5">CG1_02_43_90</strain>
    </source>
</reference>
<comment type="caution">
    <text evidence="5">The sequence shown here is derived from an EMBL/GenBank/DDBJ whole genome shotgun (WGS) entry which is preliminary data.</text>
</comment>
<proteinExistence type="predicted"/>
<protein>
    <recommendedName>
        <fullName evidence="4">DUF5667 domain-containing protein</fullName>
    </recommendedName>
</protein>
<feature type="region of interest" description="Disordered" evidence="2">
    <location>
        <begin position="308"/>
        <end position="371"/>
    </location>
</feature>
<feature type="signal peptide" evidence="3">
    <location>
        <begin position="1"/>
        <end position="20"/>
    </location>
</feature>